<sequence length="133" mass="13527">MAATKDLRRTARTGDGYGYQVPEGTLIYGGTIVAVTAALAALPAGSAGTVAVAGVAEQRIDTRQGAAVEEDGQTVRAMRGVFLFPVTGATPANIGDPVYAVDDATLSLDDSAGTRLKAGVIDGIDATGVWVRF</sequence>
<organism evidence="1 2">
    <name type="scientific">Fulvimarina endophytica</name>
    <dbReference type="NCBI Taxonomy" id="2293836"/>
    <lineage>
        <taxon>Bacteria</taxon>
        <taxon>Pseudomonadati</taxon>
        <taxon>Pseudomonadota</taxon>
        <taxon>Alphaproteobacteria</taxon>
        <taxon>Hyphomicrobiales</taxon>
        <taxon>Aurantimonadaceae</taxon>
        <taxon>Fulvimarina</taxon>
    </lineage>
</organism>
<name>A0A371X453_9HYPH</name>
<comment type="caution">
    <text evidence="1">The sequence shown here is derived from an EMBL/GenBank/DDBJ whole genome shotgun (WGS) entry which is preliminary data.</text>
</comment>
<protein>
    <recommendedName>
        <fullName evidence="3">DUF2190 family protein</fullName>
    </recommendedName>
</protein>
<keyword evidence="2" id="KW-1185">Reference proteome</keyword>
<evidence type="ECO:0000313" key="1">
    <source>
        <dbReference type="EMBL" id="RFC63794.1"/>
    </source>
</evidence>
<dbReference type="EMBL" id="QURL01000004">
    <property type="protein sequence ID" value="RFC63794.1"/>
    <property type="molecule type" value="Genomic_DNA"/>
</dbReference>
<gene>
    <name evidence="1" type="ORF">DYI37_11435</name>
</gene>
<proteinExistence type="predicted"/>
<dbReference type="AlphaFoldDB" id="A0A371X453"/>
<dbReference type="Proteomes" id="UP000264310">
    <property type="component" value="Unassembled WGS sequence"/>
</dbReference>
<evidence type="ECO:0000313" key="2">
    <source>
        <dbReference type="Proteomes" id="UP000264310"/>
    </source>
</evidence>
<dbReference type="OrthoDB" id="8446054at2"/>
<evidence type="ECO:0008006" key="3">
    <source>
        <dbReference type="Google" id="ProtNLM"/>
    </source>
</evidence>
<accession>A0A371X453</accession>
<reference evidence="1 2" key="1">
    <citation type="submission" date="2018-08" db="EMBL/GenBank/DDBJ databases">
        <title>Fulvimarina sp. 85, whole genome shotgun sequence.</title>
        <authorList>
            <person name="Tuo L."/>
        </authorList>
    </citation>
    <scope>NUCLEOTIDE SEQUENCE [LARGE SCALE GENOMIC DNA]</scope>
    <source>
        <strain evidence="1 2">85</strain>
    </source>
</reference>